<protein>
    <submittedName>
        <fullName evidence="2">Ammonium transporter</fullName>
    </submittedName>
</protein>
<dbReference type="EMBL" id="JAQHRD010000001">
    <property type="protein sequence ID" value="KAJ6446021.1"/>
    <property type="molecule type" value="Genomic_DNA"/>
</dbReference>
<gene>
    <name evidence="2" type="ORF">O9K51_00788</name>
</gene>
<comment type="caution">
    <text evidence="2">The sequence shown here is derived from an EMBL/GenBank/DDBJ whole genome shotgun (WGS) entry which is preliminary data.</text>
</comment>
<proteinExistence type="predicted"/>
<evidence type="ECO:0000256" key="1">
    <source>
        <dbReference type="SAM" id="MobiDB-lite"/>
    </source>
</evidence>
<evidence type="ECO:0000313" key="2">
    <source>
        <dbReference type="EMBL" id="KAJ6446021.1"/>
    </source>
</evidence>
<feature type="region of interest" description="Disordered" evidence="1">
    <location>
        <begin position="1"/>
        <end position="40"/>
    </location>
</feature>
<name>A0AB34G643_9HYPO</name>
<dbReference type="Proteomes" id="UP001163105">
    <property type="component" value="Unassembled WGS sequence"/>
</dbReference>
<feature type="compositionally biased region" description="Basic and acidic residues" evidence="1">
    <location>
        <begin position="19"/>
        <end position="36"/>
    </location>
</feature>
<accession>A0AB34G643</accession>
<organism evidence="2 3">
    <name type="scientific">Purpureocillium lavendulum</name>
    <dbReference type="NCBI Taxonomy" id="1247861"/>
    <lineage>
        <taxon>Eukaryota</taxon>
        <taxon>Fungi</taxon>
        <taxon>Dikarya</taxon>
        <taxon>Ascomycota</taxon>
        <taxon>Pezizomycotina</taxon>
        <taxon>Sordariomycetes</taxon>
        <taxon>Hypocreomycetidae</taxon>
        <taxon>Hypocreales</taxon>
        <taxon>Ophiocordycipitaceae</taxon>
        <taxon>Purpureocillium</taxon>
    </lineage>
</organism>
<keyword evidence="3" id="KW-1185">Reference proteome</keyword>
<sequence>MSDFPRFTSALPVRARRASKQDHAGNRSEKRNDRRRTAANPAVVIEGHTIDHPTRASIRRGDDANDWTLVHHHDARTPTSVPTTSDTASTQGVGPELNAVNMQLHDELNKSASCFSGDRTACHRRCRQCLEGNDDEHRGMPQYEQYNHYTAMGDDDGALQNWAPVPYNNDASYKYMGCWMDNAVGAGAYNANMYTEVPLDV</sequence>
<reference evidence="2" key="1">
    <citation type="submission" date="2023-01" db="EMBL/GenBank/DDBJ databases">
        <title>The growth and conidiation of Purpureocillium lavendulum are regulated by nitrogen source and histone H3K14 acetylation.</title>
        <authorList>
            <person name="Tang P."/>
            <person name="Han J."/>
            <person name="Zhang C."/>
            <person name="Tang P."/>
            <person name="Qi F."/>
            <person name="Zhang K."/>
            <person name="Liang L."/>
        </authorList>
    </citation>
    <scope>NUCLEOTIDE SEQUENCE</scope>
    <source>
        <strain evidence="2">YMF1.00683</strain>
    </source>
</reference>
<evidence type="ECO:0000313" key="3">
    <source>
        <dbReference type="Proteomes" id="UP001163105"/>
    </source>
</evidence>
<dbReference type="AlphaFoldDB" id="A0AB34G643"/>